<dbReference type="InterPro" id="IPR016024">
    <property type="entry name" value="ARM-type_fold"/>
</dbReference>
<dbReference type="GO" id="GO:0006417">
    <property type="term" value="P:regulation of translation"/>
    <property type="evidence" value="ECO:0007669"/>
    <property type="project" value="TreeGrafter"/>
</dbReference>
<accession>A0AAN6G5W1</accession>
<name>A0AAN6G5W1_9BASI</name>
<evidence type="ECO:0000256" key="3">
    <source>
        <dbReference type="SAM" id="MobiDB-lite"/>
    </source>
</evidence>
<feature type="region of interest" description="Disordered" evidence="3">
    <location>
        <begin position="232"/>
        <end position="251"/>
    </location>
</feature>
<organism evidence="5 6">
    <name type="scientific">Tilletia horrida</name>
    <dbReference type="NCBI Taxonomy" id="155126"/>
    <lineage>
        <taxon>Eukaryota</taxon>
        <taxon>Fungi</taxon>
        <taxon>Dikarya</taxon>
        <taxon>Basidiomycota</taxon>
        <taxon>Ustilaginomycotina</taxon>
        <taxon>Exobasidiomycetes</taxon>
        <taxon>Tilletiales</taxon>
        <taxon>Tilletiaceae</taxon>
        <taxon>Tilletia</taxon>
    </lineage>
</organism>
<protein>
    <submittedName>
        <fullName evidence="5">Translational activator of GCN4</fullName>
    </submittedName>
</protein>
<evidence type="ECO:0000259" key="4">
    <source>
        <dbReference type="SMART" id="SM01349"/>
    </source>
</evidence>
<dbReference type="Pfam" id="PF23271">
    <property type="entry name" value="HEAT_GCN1"/>
    <property type="match status" value="1"/>
</dbReference>
<evidence type="ECO:0000256" key="1">
    <source>
        <dbReference type="ARBA" id="ARBA00022737"/>
    </source>
</evidence>
<dbReference type="SMART" id="SM01349">
    <property type="entry name" value="TOG"/>
    <property type="match status" value="1"/>
</dbReference>
<evidence type="ECO:0000313" key="5">
    <source>
        <dbReference type="EMBL" id="KAK0522514.1"/>
    </source>
</evidence>
<feature type="domain" description="TOG" evidence="4">
    <location>
        <begin position="1856"/>
        <end position="2089"/>
    </location>
</feature>
<dbReference type="Pfam" id="PF24916">
    <property type="entry name" value="HEAT_GCN1_fung"/>
    <property type="match status" value="1"/>
</dbReference>
<dbReference type="Pfam" id="PF24987">
    <property type="entry name" value="HEAT_EF3_N"/>
    <property type="match status" value="2"/>
</dbReference>
<dbReference type="SUPFAM" id="SSF48371">
    <property type="entry name" value="ARM repeat"/>
    <property type="match status" value="3"/>
</dbReference>
<dbReference type="InterPro" id="IPR021133">
    <property type="entry name" value="HEAT_type_2"/>
</dbReference>
<feature type="region of interest" description="Disordered" evidence="3">
    <location>
        <begin position="1059"/>
        <end position="1087"/>
    </location>
</feature>
<keyword evidence="1" id="KW-0677">Repeat</keyword>
<gene>
    <name evidence="5" type="primary">GCN1</name>
    <name evidence="5" type="ORF">OC842_006442</name>
</gene>
<sequence>MRPAIMLQKKKQIAGWVASSAEGAVHNPDRHSDSDDDDDSDDEQQQQHHQQPVGGGAHGGSGADVAPIDTELLNSDWDAFLINHLHPRIFALSARTRTAFYNRAARDHSFFIEPLLSASEGDAESRISDVQGLLRTTLTRIEDRNSRAALLGLVRALIFASPASHSSSNENIGAAPSFAAATETRLLNSIQALVVEAQRLCGSASVGALSTRAALLDWLTFHLTFLAEATSTGTEKPMRDQVAAPEWPTEKDSLRKSKALIPLLNAIAYTLDSVQAEAISCPSSSTGAAASPSASAAAADSQPAAAAASAAASFNAAAPGSSAPSAGSKAAKNKRKNAAVAHGALVVLRRHLRLVSSASAPSLMLSLSLTDFAHVWNGFTQQYRHLPTLLAVLIPTSGSGSANSQRHSSFVGVLFSILLRLRAFGEATKGQPGGFGRQLLHRHKEAAIKFYAEHVIGVASALKSGSSLPPQVREAFSDYFAALAPTSAAEQGKAADGSATQGLIDATADIQSYLLPAFTKCLSKAPEAGLPVLLSFLAALPPRRVLVQEARAVKDSVWEEQLWAPILSASKSSSVLTRQSAVDAFHVLVARLIGADGTDAEDDEPAVAAVERFVTETLEGPLKAVPAPAAATGKGAAVAKAPAAKATSTAAAQPQATGEVRASLYSLLAALRPAPASTSSAQARLAALSSLIARSIAPCLTKDVAAAAPAGNWLAGPESLVRGALDALVPHLRAALFLSAHQPAPANGALTEAEGKAVGEAIGAALVVAPGVNPAKQSARKAVWARVGDIFVSLPASESAASTTAVVMPNSPALSALATALMPALDAALKTAHATPLAATPVEGFVGLSLALHLGLVEGDKSNVAPFAKLWTSSEVLKAKVPDGLLSVGGKTGFFLLNDKVWRKSAGASSSPAAGATGAGAAAAGASSGAPANAKDAANSAAISRASALVQEEQDLWLLRALGGVLQHREAMRQLDFSVSGQNAPVISAARAAYGSGLLHLALDSASMHVRQASLAAIQRWMAQPSTSSTRSNAAVLRPLLATALRNWIRTKEAEAEKEKEKLLKAGPAKAVADDDGPGAGTKGKSARSYARDLRALLLAVASGTHKANTDAKFGAEKVDGGDAAAVELDPATTSGDPVVPAAEDPEAVLAQDLALLDLLVLAHVAELGSAADTGAVFVELCQSASTDPHNLVVRRQTEALAQLQGCLSAEASSDQASALGKGAAKADTKESIGASQALHQAAIRALSTLAFVAPESIVPAVVQHITTDLIQPSVLSALSENDLGIWHTEAGTLFVDVLNNSNDKQAGVVSKNRKEAEMEAWDAEVRASIAKKKAAAAGGKAPVLTPAQKKEVDAQLRLEAAVRARVQSVKDDLVRALESIGALVKARSEVLDGHLPILVDLLLRLLQIAQAKELGSAEICLAFNQLLTCASPRLTDYKTVAGMALLRTVDDSLVPEDFTSEPIKETVLRVLYRVRFLSEQLPLDLATVAFLAPLIHRIIEVGGLGVEEGDQDGVFEQMQLALDFLTFHCEACEDPRMPRAQFIDDFVQITAKHTQLSKEAVFGLRSLGEAMRTNATPAEQQKLLGHLLSDAVYVRTGCLQALQPLDLTDMEFCAELWLACHDEDDENVRLAEKAWEENGLDVPTSFPESLVPFLPHAHVYVRRSAGKAIAAAAEMHPEEIPQLLPHLFALYHEKAKLLKPEYDQFGMVIDGTANQQDPWRARVAIALTIKHLAPHLNPLTDVPTVFDFLIAGRAVGDRSDRVRQRMLDAGSTIIDLHGAECLSRLMAMFDSFFSNSSKGNDEDGVLEAVVILFGRLARHLAPTDKRVKSVVDKLLDALKTPSELVQSAVSECLSPLIGSVKHEVPKLFEKLFHDLFNAPKYAERRGAAYGLAGIIKGRGIGSIAEFEVMETLAEAAEDKKNSNARQGAMFAYETLTATLQRVFEPYIQQILPHLLACFGDSSTDVREATQDAAKVIMKTVSGYCVKLILPSLLAGLEEKQWRTKKGAIELLGAMAYCAPRQLSISLPTVIPQLSGVLTDSHTQVRTAANQSLKQFGSVISNPEIKKLVSTLLQALIEPNSKTAPALNAVLSTSFVHYIDSSSLALLVPIIDRGLRERSAQVQKDAARIVGNLAGLTDSKDFVPYLPRLVPLVRVVLVSPVPEARAVSAKALGTLVERLGEGHFLDLIPSLLQVLRSDATSVDRQGSAQGLAEVLAGLGIERMEALLPDIINGASSSRSYMREGYISLLIYLPATFGHRFSPHLGRIIPPILGGIADDSESVREASMRAGRMIIANYSVKAVDLLLPELEKGLFDSSWRIRMSSIQLAADLLFRLSGISGKNEAEGDDEDGDGDGEGDEINIAASSTVQKALIEALGQERRDRILAALFIIRQDPNIPVRQAAIHTWKALVANTHRTAREVLPIMLDMLITSLGSHGAERREIANRTIAELVRKLGEKILRETIPLLRVRGATATDASLRAGVCSAVTEILENATKTQLEDHEDALIAIIRHALVDEAAEVRKAAAEAFDAAQEHIGPRAIDETIPTLLDALKDPTSAGAETALAALREVMRARADVVFPVLLPTLTAQPLTAFNAGALAALVQVAGPALPKKLSAIIIALAKSLEDDKQTDVRSDVEQALQTILSSISESDSLHQLMILLLGWVGHPEQEKRCVTGCKVFATFCANKRASVSTSEYMIDWIRKLISLFEASSEDVVAAAWSALEASLKTVTKEEMEQLVVPLRRSVENVGAPGQGLPGFCRPKGVGPLVPVFLAGLMNGTAEQREQGAMGLSDIVERTSADAIKPFVTTIVGPLIRACGDRHTPPVKAAILVALTTTLQHVAQHCRPFYPQLQRSFQKAVADPISVTVRTRAGVALGVLMEHQPRADPVIAELISGARANLGEQTGDGAVAAGAAVTIEPADLADASAQALAQVLAHAPAKNVGVSSREGVVRLIDDTFERAADVRESYRKAIGEVCGSMARLDAASLQSTVLERVLNPAGDIQAQLASLCVLAMLTRAPAELHDGLSAEVPALLATKLNEWAGLAHGVVRQVREAKALLKSTEPWASDDKFLSSLS</sequence>
<feature type="region of interest" description="Disordered" evidence="3">
    <location>
        <begin position="1"/>
        <end position="67"/>
    </location>
</feature>
<reference evidence="5" key="1">
    <citation type="journal article" date="2023" name="PhytoFront">
        <title>Draft Genome Resources of Seven Strains of Tilletia horrida, Causal Agent of Kernel Smut of Rice.</title>
        <authorList>
            <person name="Khanal S."/>
            <person name="Antony Babu S."/>
            <person name="Zhou X.G."/>
        </authorList>
    </citation>
    <scope>NUCLEOTIDE SEQUENCE</scope>
    <source>
        <strain evidence="5">TX3</strain>
    </source>
</reference>
<feature type="repeat" description="HEAT" evidence="2">
    <location>
        <begin position="2030"/>
        <end position="2068"/>
    </location>
</feature>
<dbReference type="EMBL" id="JAPDMQ010000581">
    <property type="protein sequence ID" value="KAK0522514.1"/>
    <property type="molecule type" value="Genomic_DNA"/>
</dbReference>
<dbReference type="Gene3D" id="1.25.10.10">
    <property type="entry name" value="Leucine-rich Repeat Variant"/>
    <property type="match status" value="5"/>
</dbReference>
<evidence type="ECO:0000313" key="6">
    <source>
        <dbReference type="Proteomes" id="UP001176521"/>
    </source>
</evidence>
<comment type="caution">
    <text evidence="5">The sequence shown here is derived from an EMBL/GenBank/DDBJ whole genome shotgun (WGS) entry which is preliminary data.</text>
</comment>
<keyword evidence="6" id="KW-1185">Reference proteome</keyword>
<dbReference type="Proteomes" id="UP001176521">
    <property type="component" value="Unassembled WGS sequence"/>
</dbReference>
<dbReference type="PANTHER" id="PTHR23346:SF7">
    <property type="entry name" value="STALLED RIBOSOME SENSOR GCN1"/>
    <property type="match status" value="1"/>
</dbReference>
<feature type="repeat" description="HEAT" evidence="2">
    <location>
        <begin position="2506"/>
        <end position="2544"/>
    </location>
</feature>
<dbReference type="InterPro" id="IPR011989">
    <property type="entry name" value="ARM-like"/>
</dbReference>
<dbReference type="PROSITE" id="PS50077">
    <property type="entry name" value="HEAT_REPEAT"/>
    <property type="match status" value="2"/>
</dbReference>
<dbReference type="InterPro" id="IPR056809">
    <property type="entry name" value="HEAT_GCN1_fung"/>
</dbReference>
<dbReference type="InterPro" id="IPR034085">
    <property type="entry name" value="TOG"/>
</dbReference>
<feature type="compositionally biased region" description="Gly residues" evidence="3">
    <location>
        <begin position="53"/>
        <end position="62"/>
    </location>
</feature>
<dbReference type="GO" id="GO:0034198">
    <property type="term" value="P:cellular response to amino acid starvation"/>
    <property type="evidence" value="ECO:0007669"/>
    <property type="project" value="TreeGrafter"/>
</dbReference>
<dbReference type="InterPro" id="IPR057546">
    <property type="entry name" value="HEAT_GCN1"/>
</dbReference>
<proteinExistence type="predicted"/>
<evidence type="ECO:0000256" key="2">
    <source>
        <dbReference type="PROSITE-ProRule" id="PRU00103"/>
    </source>
</evidence>
<dbReference type="PANTHER" id="PTHR23346">
    <property type="entry name" value="TRANSLATIONAL ACTIVATOR GCN1-RELATED"/>
    <property type="match status" value="1"/>
</dbReference>
<dbReference type="GO" id="GO:0005829">
    <property type="term" value="C:cytosol"/>
    <property type="evidence" value="ECO:0007669"/>
    <property type="project" value="TreeGrafter"/>
</dbReference>
<dbReference type="Pfam" id="PF24984">
    <property type="entry name" value="HEAT_EF3_GNC1"/>
    <property type="match status" value="1"/>
</dbReference>
<feature type="compositionally biased region" description="Acidic residues" evidence="3">
    <location>
        <begin position="34"/>
        <end position="44"/>
    </location>
</feature>
<dbReference type="GO" id="GO:0019887">
    <property type="term" value="F:protein kinase regulator activity"/>
    <property type="evidence" value="ECO:0007669"/>
    <property type="project" value="TreeGrafter"/>
</dbReference>